<dbReference type="Proteomes" id="UP001500454">
    <property type="component" value="Unassembled WGS sequence"/>
</dbReference>
<evidence type="ECO:0000313" key="2">
    <source>
        <dbReference type="Proteomes" id="UP001500454"/>
    </source>
</evidence>
<dbReference type="EMBL" id="BAABHA010000010">
    <property type="protein sequence ID" value="GAA4386909.1"/>
    <property type="molecule type" value="Genomic_DNA"/>
</dbReference>
<proteinExistence type="predicted"/>
<keyword evidence="2" id="KW-1185">Reference proteome</keyword>
<sequence>MKKTTALSTLLLLGGLGSLGIMAIRALRFNLRIDSLDEDWADYCC</sequence>
<organism evidence="1 2">
    <name type="scientific">Hymenobacter koreensis</name>
    <dbReference type="NCBI Taxonomy" id="1084523"/>
    <lineage>
        <taxon>Bacteria</taxon>
        <taxon>Pseudomonadati</taxon>
        <taxon>Bacteroidota</taxon>
        <taxon>Cytophagia</taxon>
        <taxon>Cytophagales</taxon>
        <taxon>Hymenobacteraceae</taxon>
        <taxon>Hymenobacter</taxon>
    </lineage>
</organism>
<evidence type="ECO:0000313" key="1">
    <source>
        <dbReference type="EMBL" id="GAA4386909.1"/>
    </source>
</evidence>
<gene>
    <name evidence="1" type="ORF">GCM10023186_32030</name>
</gene>
<dbReference type="RefSeq" id="WP_345225912.1">
    <property type="nucleotide sequence ID" value="NZ_BAABHA010000010.1"/>
</dbReference>
<reference evidence="2" key="1">
    <citation type="journal article" date="2019" name="Int. J. Syst. Evol. Microbiol.">
        <title>The Global Catalogue of Microorganisms (GCM) 10K type strain sequencing project: providing services to taxonomists for standard genome sequencing and annotation.</title>
        <authorList>
            <consortium name="The Broad Institute Genomics Platform"/>
            <consortium name="The Broad Institute Genome Sequencing Center for Infectious Disease"/>
            <person name="Wu L."/>
            <person name="Ma J."/>
        </authorList>
    </citation>
    <scope>NUCLEOTIDE SEQUENCE [LARGE SCALE GENOMIC DNA]</scope>
    <source>
        <strain evidence="2">JCM 17924</strain>
    </source>
</reference>
<accession>A0ABP8J988</accession>
<name>A0ABP8J988_9BACT</name>
<protein>
    <submittedName>
        <fullName evidence="1">Uncharacterized protein</fullName>
    </submittedName>
</protein>
<comment type="caution">
    <text evidence="1">The sequence shown here is derived from an EMBL/GenBank/DDBJ whole genome shotgun (WGS) entry which is preliminary data.</text>
</comment>